<accession>A0A8S5V7H6</accession>
<name>A0A8S5V7H6_9CAUD</name>
<dbReference type="EMBL" id="BK016212">
    <property type="protein sequence ID" value="DAG02656.1"/>
    <property type="molecule type" value="Genomic_DNA"/>
</dbReference>
<sequence>MKTTIKSIRMEKFEGQFTGKVIVTIADDILGFVRNVDADGVITFEQQNVKQMRMQLTALSAQVRQAVGDKFTTAFGYRLDSAKAGGIEELVNVLNVILTDATIEVEAAVQKADEADADSHDAIFYKISEVKLDEMMSYLVAQHFVENFMKVTDMTRQQVFITKLFGVKL</sequence>
<protein>
    <submittedName>
        <fullName evidence="1">Uncharacterized protein</fullName>
    </submittedName>
</protein>
<evidence type="ECO:0000313" key="1">
    <source>
        <dbReference type="EMBL" id="DAG02656.1"/>
    </source>
</evidence>
<organism evidence="1">
    <name type="scientific">CrAss-like virus sp. ctUXy6</name>
    <dbReference type="NCBI Taxonomy" id="2825835"/>
    <lineage>
        <taxon>Viruses</taxon>
        <taxon>Duplodnaviria</taxon>
        <taxon>Heunggongvirae</taxon>
        <taxon>Uroviricota</taxon>
        <taxon>Caudoviricetes</taxon>
        <taxon>Crassvirales</taxon>
    </lineage>
</organism>
<reference evidence="1" key="1">
    <citation type="journal article" date="2021" name="Proc. Natl. Acad. Sci. U.S.A.">
        <title>A Catalog of Tens of Thousands of Viruses from Human Metagenomes Reveals Hidden Associations with Chronic Diseases.</title>
        <authorList>
            <person name="Tisza M.J."/>
            <person name="Buck C.B."/>
        </authorList>
    </citation>
    <scope>NUCLEOTIDE SEQUENCE</scope>
    <source>
        <strain evidence="1">CtUXy6</strain>
    </source>
</reference>
<proteinExistence type="predicted"/>